<feature type="region of interest" description="2-C-methyl-D-erythritol 2,4-cyclodiphosphate synthase" evidence="14">
    <location>
        <begin position="234"/>
        <end position="386"/>
    </location>
</feature>
<feature type="region of interest" description="2-C-methyl-D-erythritol 4-phosphate cytidylyltransferase" evidence="14">
    <location>
        <begin position="1"/>
        <end position="233"/>
    </location>
</feature>
<evidence type="ECO:0000256" key="11">
    <source>
        <dbReference type="ARBA" id="ARBA00023229"/>
    </source>
</evidence>
<comment type="cofactor">
    <cofactor evidence="3 14">
        <name>a divalent metal cation</name>
        <dbReference type="ChEBI" id="CHEBI:60240"/>
    </cofactor>
</comment>
<evidence type="ECO:0000256" key="14">
    <source>
        <dbReference type="HAMAP-Rule" id="MF_01520"/>
    </source>
</evidence>
<feature type="site" description="Transition state stabilizer" evidence="14">
    <location>
        <position position="266"/>
    </location>
</feature>
<dbReference type="GO" id="GO:0016114">
    <property type="term" value="P:terpenoid biosynthetic process"/>
    <property type="evidence" value="ECO:0007669"/>
    <property type="project" value="InterPro"/>
</dbReference>
<dbReference type="InterPro" id="IPR026596">
    <property type="entry name" value="IspD/F"/>
</dbReference>
<evidence type="ECO:0000256" key="9">
    <source>
        <dbReference type="ARBA" id="ARBA00022695"/>
    </source>
</evidence>
<comment type="pathway">
    <text evidence="4 14">Isoprenoid biosynthesis; isopentenyl diphosphate biosynthesis via DXP pathway; isopentenyl diphosphate from 1-deoxy-D-xylulose 5-phosphate: step 4/6.</text>
</comment>
<dbReference type="InterPro" id="IPR029044">
    <property type="entry name" value="Nucleotide-diphossugar_trans"/>
</dbReference>
<keyword evidence="11 14" id="KW-0414">Isoprene biosynthesis</keyword>
<dbReference type="PANTHER" id="PTHR43181">
    <property type="entry name" value="2-C-METHYL-D-ERYTHRITOL 2,4-CYCLODIPHOSPHATE SYNTHASE, CHLOROPLASTIC"/>
    <property type="match status" value="1"/>
</dbReference>
<comment type="function">
    <text evidence="14">Bifunctional enzyme that catalyzes the formation of 4-diphosphocytidyl-2-C-methyl-D-erythritol from CTP and 2-C-methyl-D-erythritol 4-phosphate (MEP) (IspD), and catalyzes the conversion of 4-diphosphocytidyl-2-C-methyl-D-erythritol 2-phosphate (CDP-ME2P) to 2-C-methyl-D-erythritol 2,4-cyclodiphosphate (ME-CPP) with a corresponding release of cytidine 5-monophosphate (CMP) (IspF).</text>
</comment>
<dbReference type="CDD" id="cd02516">
    <property type="entry name" value="CDP-ME_synthetase"/>
    <property type="match status" value="1"/>
</dbReference>
<dbReference type="EC" id="4.6.1.12" evidence="14"/>
<dbReference type="Gene3D" id="3.30.1330.50">
    <property type="entry name" value="2-C-methyl-D-erythritol 2,4-cyclodiphosphate synthase"/>
    <property type="match status" value="1"/>
</dbReference>
<dbReference type="OrthoDB" id="9802561at2"/>
<evidence type="ECO:0000256" key="7">
    <source>
        <dbReference type="ARBA" id="ARBA00009789"/>
    </source>
</evidence>
<dbReference type="SUPFAM" id="SSF69765">
    <property type="entry name" value="IpsF-like"/>
    <property type="match status" value="1"/>
</dbReference>
<dbReference type="GO" id="GO:0019288">
    <property type="term" value="P:isopentenyl diphosphate biosynthetic process, methylerythritol 4-phosphate pathway"/>
    <property type="evidence" value="ECO:0007669"/>
    <property type="project" value="UniProtKB-UniRule"/>
</dbReference>
<dbReference type="InterPro" id="IPR036571">
    <property type="entry name" value="MECDP_synthase_sf"/>
</dbReference>
<reference evidence="16 17" key="1">
    <citation type="submission" date="2017-02" db="EMBL/GenBank/DDBJ databases">
        <authorList>
            <person name="Peterson S.W."/>
        </authorList>
    </citation>
    <scope>NUCLEOTIDE SEQUENCE [LARGE SCALE GENOMIC DNA]</scope>
    <source>
        <strain evidence="16 17">LMG 22410</strain>
    </source>
</reference>
<keyword evidence="13 14" id="KW-0511">Multifunctional enzyme</keyword>
<accession>A0A1R4EUQ4</accession>
<feature type="binding site" evidence="14">
    <location>
        <begin position="288"/>
        <end position="290"/>
    </location>
    <ligand>
        <name>4-CDP-2-C-methyl-D-erythritol 2-phosphate</name>
        <dbReference type="ChEBI" id="CHEBI:57919"/>
    </ligand>
</feature>
<evidence type="ECO:0000256" key="13">
    <source>
        <dbReference type="ARBA" id="ARBA00023268"/>
    </source>
</evidence>
<sequence>MGVAVIVVAAGSGTRLKADAPKAFVPVGARSMLERALEPIAQLPALEQAIVVVPADRLQQAERMLEAAGLAGRGRAVIGGAERQDSVLAGLAVLADAADTVLVHDAARPFTPVEVFERVIERVGRLTDGEGGAVPVVPVVDTLKQVDGEQIAATVDRSEVRAVQTPQGFPRAVIEAANRELTGMHTDDAGIVQRAGLAVVTVEGHPRAFKITTQDDLLRGMAMYAEDPALPRIRVGTGTDVHAFDAASPLWLAGLLWPDQPGLSGHSDGDAVAHAIVDALLGAAGLGDIGGMFGTDDPRFAGASGTVFIEGAIERLHAAGWKPVNVSVQLIGNRPKLGPRRDEAQQAMSEAVGAPVSIAATTSDALGFTGRGEGVAATATALITRL</sequence>
<dbReference type="CDD" id="cd00554">
    <property type="entry name" value="MECDP_synthase"/>
    <property type="match status" value="1"/>
</dbReference>
<feature type="domain" description="2-C-methyl-D-erythritol 2,4-cyclodiphosphate synthase" evidence="15">
    <location>
        <begin position="233"/>
        <end position="383"/>
    </location>
</feature>
<evidence type="ECO:0000256" key="6">
    <source>
        <dbReference type="ARBA" id="ARBA00008480"/>
    </source>
</evidence>
<dbReference type="GeneID" id="303171781"/>
<dbReference type="PROSITE" id="PS01295">
    <property type="entry name" value="ISPD"/>
    <property type="match status" value="1"/>
</dbReference>
<feature type="site" description="Transition state stabilizer" evidence="14">
    <location>
        <position position="362"/>
    </location>
</feature>
<dbReference type="HAMAP" id="MF_00107">
    <property type="entry name" value="IspF"/>
    <property type="match status" value="1"/>
</dbReference>
<feature type="site" description="Transition state stabilizer" evidence="14">
    <location>
        <position position="15"/>
    </location>
</feature>
<dbReference type="NCBIfam" id="TIGR00453">
    <property type="entry name" value="ispD"/>
    <property type="match status" value="1"/>
</dbReference>
<evidence type="ECO:0000256" key="5">
    <source>
        <dbReference type="ARBA" id="ARBA00004787"/>
    </source>
</evidence>
<feature type="binding site" evidence="14">
    <location>
        <begin position="361"/>
        <end position="364"/>
    </location>
    <ligand>
        <name>4-CDP-2-C-methyl-D-erythritol 2-phosphate</name>
        <dbReference type="ChEBI" id="CHEBI:57919"/>
    </ligand>
</feature>
<dbReference type="PROSITE" id="PS01350">
    <property type="entry name" value="ISPF"/>
    <property type="match status" value="1"/>
</dbReference>
<dbReference type="InterPro" id="IPR034683">
    <property type="entry name" value="IspD/TarI"/>
</dbReference>
<feature type="binding site" evidence="14">
    <location>
        <position position="371"/>
    </location>
    <ligand>
        <name>4-CDP-2-C-methyl-D-erythritol 2-phosphate</name>
        <dbReference type="ChEBI" id="CHEBI:57919"/>
    </ligand>
</feature>
<dbReference type="EMBL" id="FUHU01000004">
    <property type="protein sequence ID" value="SJM47383.1"/>
    <property type="molecule type" value="Genomic_DNA"/>
</dbReference>
<dbReference type="GO" id="GO:0046872">
    <property type="term" value="F:metal ion binding"/>
    <property type="evidence" value="ECO:0007669"/>
    <property type="project" value="UniProtKB-KW"/>
</dbReference>
<dbReference type="InterPro" id="IPR018294">
    <property type="entry name" value="ISPD_synthase_CS"/>
</dbReference>
<evidence type="ECO:0000256" key="4">
    <source>
        <dbReference type="ARBA" id="ARBA00004709"/>
    </source>
</evidence>
<dbReference type="Gene3D" id="3.90.550.10">
    <property type="entry name" value="Spore Coat Polysaccharide Biosynthesis Protein SpsA, Chain A"/>
    <property type="match status" value="1"/>
</dbReference>
<feature type="site" description="Positions MEP for the nucleophilic attack" evidence="14">
    <location>
        <position position="157"/>
    </location>
</feature>
<dbReference type="NCBIfam" id="TIGR00151">
    <property type="entry name" value="ispF"/>
    <property type="match status" value="1"/>
</dbReference>
<dbReference type="InterPro" id="IPR003526">
    <property type="entry name" value="MECDP_synthase"/>
</dbReference>
<protein>
    <recommendedName>
        <fullName evidence="14">Bifunctional enzyme IspD/IspF</fullName>
    </recommendedName>
    <domain>
        <recommendedName>
            <fullName evidence="14">2-C-methyl-D-erythritol 4-phosphate cytidylyltransferase</fullName>
            <ecNumber evidence="14">2.7.7.60</ecNumber>
        </recommendedName>
        <alternativeName>
            <fullName evidence="14">4-diphosphocytidyl-2C-methyl-D-erythritol synthase</fullName>
        </alternativeName>
        <alternativeName>
            <fullName evidence="14">MEP cytidylyltransferase</fullName>
            <shortName evidence="14">MCT</shortName>
        </alternativeName>
    </domain>
    <domain>
        <recommendedName>
            <fullName evidence="14">2-C-methyl-D-erythritol 2,4-cyclodiphosphate synthase</fullName>
            <shortName evidence="14">MECDP-synthase</shortName>
            <shortName evidence="14">MECPP-synthase</shortName>
            <shortName evidence="14">MECPS</shortName>
            <ecNumber evidence="14">4.6.1.12</ecNumber>
        </recommendedName>
    </domain>
</protein>
<comment type="catalytic activity">
    <reaction evidence="2 14">
        <text>2-C-methyl-D-erythritol 4-phosphate + CTP + H(+) = 4-CDP-2-C-methyl-D-erythritol + diphosphate</text>
        <dbReference type="Rhea" id="RHEA:13429"/>
        <dbReference type="ChEBI" id="CHEBI:15378"/>
        <dbReference type="ChEBI" id="CHEBI:33019"/>
        <dbReference type="ChEBI" id="CHEBI:37563"/>
        <dbReference type="ChEBI" id="CHEBI:57823"/>
        <dbReference type="ChEBI" id="CHEBI:58262"/>
        <dbReference type="EC" id="2.7.7.60"/>
    </reaction>
</comment>
<keyword evidence="10 14" id="KW-0479">Metal-binding</keyword>
<dbReference type="FunFam" id="3.30.1330.50:FF:000003">
    <property type="entry name" value="2-C-methyl-D-erythritol 2,4-cyclodiphosphate synthase"/>
    <property type="match status" value="1"/>
</dbReference>
<organism evidence="16 17">
    <name type="scientific">Agrococcus casei LMG 22410</name>
    <dbReference type="NCBI Taxonomy" id="1255656"/>
    <lineage>
        <taxon>Bacteria</taxon>
        <taxon>Bacillati</taxon>
        <taxon>Actinomycetota</taxon>
        <taxon>Actinomycetes</taxon>
        <taxon>Micrococcales</taxon>
        <taxon>Microbacteriaceae</taxon>
        <taxon>Agrococcus</taxon>
    </lineage>
</organism>
<evidence type="ECO:0000256" key="12">
    <source>
        <dbReference type="ARBA" id="ARBA00023239"/>
    </source>
</evidence>
<evidence type="ECO:0000313" key="17">
    <source>
        <dbReference type="Proteomes" id="UP000195787"/>
    </source>
</evidence>
<comment type="pathway">
    <text evidence="5 14">Isoprenoid biosynthesis; isopentenyl diphosphate biosynthesis via DXP pathway; isopentenyl diphosphate from 1-deoxy-D-xylulose 5-phosphate: step 2/6.</text>
</comment>
<comment type="catalytic activity">
    <reaction evidence="1 14">
        <text>4-CDP-2-C-methyl-D-erythritol 2-phosphate = 2-C-methyl-D-erythritol 2,4-cyclic diphosphate + CMP</text>
        <dbReference type="Rhea" id="RHEA:23864"/>
        <dbReference type="ChEBI" id="CHEBI:57919"/>
        <dbReference type="ChEBI" id="CHEBI:58483"/>
        <dbReference type="ChEBI" id="CHEBI:60377"/>
        <dbReference type="EC" id="4.6.1.12"/>
    </reaction>
</comment>
<dbReference type="UniPathway" id="UPA00056">
    <property type="reaction ID" value="UER00093"/>
</dbReference>
<feature type="site" description="Positions MEP for the nucleophilic attack" evidence="14">
    <location>
        <position position="210"/>
    </location>
</feature>
<feature type="binding site" evidence="14">
    <location>
        <position position="242"/>
    </location>
    <ligand>
        <name>a divalent metal cation</name>
        <dbReference type="ChEBI" id="CHEBI:60240"/>
    </ligand>
</feature>
<dbReference type="FunFam" id="3.90.550.10:FF:000003">
    <property type="entry name" value="2-C-methyl-D-erythritol 4-phosphate cytidylyltransferase"/>
    <property type="match status" value="1"/>
</dbReference>
<dbReference type="RefSeq" id="WP_086990339.1">
    <property type="nucleotide sequence ID" value="NZ_FUHU01000004.1"/>
</dbReference>
<feature type="binding site" evidence="14">
    <location>
        <begin position="240"/>
        <end position="242"/>
    </location>
    <ligand>
        <name>4-CDP-2-C-methyl-D-erythritol 2-phosphate</name>
        <dbReference type="ChEBI" id="CHEBI:57919"/>
    </ligand>
</feature>
<evidence type="ECO:0000256" key="2">
    <source>
        <dbReference type="ARBA" id="ARBA00001282"/>
    </source>
</evidence>
<name>A0A1R4EUQ4_9MICO</name>
<dbReference type="InterPro" id="IPR020555">
    <property type="entry name" value="MECDP_synthase_CS"/>
</dbReference>
<keyword evidence="8 14" id="KW-0808">Transferase</keyword>
<keyword evidence="9 14" id="KW-0548">Nucleotidyltransferase</keyword>
<dbReference type="Pfam" id="PF02542">
    <property type="entry name" value="YgbB"/>
    <property type="match status" value="1"/>
</dbReference>
<gene>
    <name evidence="14" type="primary">ispDF</name>
    <name evidence="16" type="ORF">CZ674_01005</name>
</gene>
<evidence type="ECO:0000256" key="3">
    <source>
        <dbReference type="ARBA" id="ARBA00001968"/>
    </source>
</evidence>
<dbReference type="EC" id="2.7.7.60" evidence="14"/>
<comment type="similarity">
    <text evidence="14">In the N-terminal section; belongs to the IspD/TarI cytidylyltransferase family. IspD subfamily.</text>
</comment>
<evidence type="ECO:0000256" key="10">
    <source>
        <dbReference type="ARBA" id="ARBA00022723"/>
    </source>
</evidence>
<evidence type="ECO:0000313" key="16">
    <source>
        <dbReference type="EMBL" id="SJM47383.1"/>
    </source>
</evidence>
<feature type="binding site" evidence="14">
    <location>
        <position position="368"/>
    </location>
    <ligand>
        <name>4-CDP-2-C-methyl-D-erythritol 2-phosphate</name>
        <dbReference type="ChEBI" id="CHEBI:57919"/>
    </ligand>
</feature>
<dbReference type="PANTHER" id="PTHR43181:SF1">
    <property type="entry name" value="2-C-METHYL-D-ERYTHRITOL 2,4-CYCLODIPHOSPHATE SYNTHASE, CHLOROPLASTIC"/>
    <property type="match status" value="1"/>
</dbReference>
<dbReference type="AlphaFoldDB" id="A0A1R4EUQ4"/>
<dbReference type="GO" id="GO:0008685">
    <property type="term" value="F:2-C-methyl-D-erythritol 2,4-cyclodiphosphate synthase activity"/>
    <property type="evidence" value="ECO:0007669"/>
    <property type="project" value="UniProtKB-UniRule"/>
</dbReference>
<dbReference type="HAMAP" id="MF_01520">
    <property type="entry name" value="IspDF"/>
    <property type="match status" value="1"/>
</dbReference>
<evidence type="ECO:0000256" key="1">
    <source>
        <dbReference type="ARBA" id="ARBA00000200"/>
    </source>
</evidence>
<comment type="similarity">
    <text evidence="14">In the C-terminal section; belongs to the IspF family.</text>
</comment>
<dbReference type="Proteomes" id="UP000195787">
    <property type="component" value="Unassembled WGS sequence"/>
</dbReference>
<dbReference type="GO" id="GO:0050518">
    <property type="term" value="F:2-C-methyl-D-erythritol 4-phosphate cytidylyltransferase activity"/>
    <property type="evidence" value="ECO:0007669"/>
    <property type="project" value="UniProtKB-UniRule"/>
</dbReference>
<keyword evidence="17" id="KW-1185">Reference proteome</keyword>
<feature type="site" description="Transition state stabilizer" evidence="14">
    <location>
        <position position="22"/>
    </location>
</feature>
<feature type="binding site" evidence="14">
    <location>
        <position position="274"/>
    </location>
    <ligand>
        <name>a divalent metal cation</name>
        <dbReference type="ChEBI" id="CHEBI:60240"/>
    </ligand>
</feature>
<feature type="binding site" evidence="14">
    <location>
        <position position="240"/>
    </location>
    <ligand>
        <name>a divalent metal cation</name>
        <dbReference type="ChEBI" id="CHEBI:60240"/>
    </ligand>
</feature>
<comment type="similarity">
    <text evidence="6">Belongs to the IspF family.</text>
</comment>
<comment type="caution">
    <text evidence="14">Lacks conserved residue(s) required for the propagation of feature annotation.</text>
</comment>
<feature type="binding site" evidence="14">
    <location>
        <begin position="266"/>
        <end position="267"/>
    </location>
    <ligand>
        <name>4-CDP-2-C-methyl-D-erythritol 2-phosphate</name>
        <dbReference type="ChEBI" id="CHEBI:57919"/>
    </ligand>
</feature>
<dbReference type="SUPFAM" id="SSF53448">
    <property type="entry name" value="Nucleotide-diphospho-sugar transferases"/>
    <property type="match status" value="1"/>
</dbReference>
<dbReference type="Pfam" id="PF01128">
    <property type="entry name" value="IspD"/>
    <property type="match status" value="1"/>
</dbReference>
<dbReference type="HAMAP" id="MF_00108">
    <property type="entry name" value="IspD"/>
    <property type="match status" value="1"/>
</dbReference>
<dbReference type="InterPro" id="IPR001228">
    <property type="entry name" value="IspD"/>
</dbReference>
<evidence type="ECO:0000256" key="8">
    <source>
        <dbReference type="ARBA" id="ARBA00022679"/>
    </source>
</evidence>
<evidence type="ECO:0000259" key="15">
    <source>
        <dbReference type="Pfam" id="PF02542"/>
    </source>
</evidence>
<proteinExistence type="inferred from homology"/>
<keyword evidence="12 14" id="KW-0456">Lyase</keyword>
<comment type="similarity">
    <text evidence="7">Belongs to the IspD/TarI cytidylyltransferase family. IspD subfamily.</text>
</comment>